<feature type="region of interest" description="Disordered" evidence="1">
    <location>
        <begin position="320"/>
        <end position="348"/>
    </location>
</feature>
<dbReference type="InterPro" id="IPR011009">
    <property type="entry name" value="Kinase-like_dom_sf"/>
</dbReference>
<feature type="compositionally biased region" description="Acidic residues" evidence="1">
    <location>
        <begin position="55"/>
        <end position="73"/>
    </location>
</feature>
<sequence>MVYQDIFKGFKWVASQTRRVLGVRPAHDSLPIAGGSPDSNSCSKPGSVKAACEKDSDDSDEEADDDPDDESDAESVTSTIKYEQQPFTEFEPRASALARPIWPNVSAGDITVERMEGGYSNRITRITVDDKISGSKAEYILRNPRFDSMMNMEDDVTPLVFLERHTTILAPRLSRINLSRKTAARELAGIYRQLLETRNAVPGFTVFPEDDRSVQASVLVWPFDPLQTGNLDRTFPVVRDRLSATPYSNSAPAQHVGGMLVEALKSRQAALLASGRQFEAAIDGKLLGVASDMHAEGWFDNVGYSFVNRDLVPHNIIEWLDDDDDDDDDTQRNEYLPEPRTMEEPETPEARELKQIFDDAAGPEYVRFAYNPVYRLARALIVAVLDGMDGNEPFQRAMRMVAEWSKRKQEIAAAEDPMDLFP</sequence>
<dbReference type="SUPFAM" id="SSF56112">
    <property type="entry name" value="Protein kinase-like (PK-like)"/>
    <property type="match status" value="1"/>
</dbReference>
<feature type="compositionally biased region" description="Basic and acidic residues" evidence="1">
    <location>
        <begin position="330"/>
        <end position="348"/>
    </location>
</feature>
<evidence type="ECO:0000313" key="3">
    <source>
        <dbReference type="Proteomes" id="UP001283341"/>
    </source>
</evidence>
<evidence type="ECO:0008006" key="4">
    <source>
        <dbReference type="Google" id="ProtNLM"/>
    </source>
</evidence>
<dbReference type="AlphaFoldDB" id="A0AAE0HX53"/>
<feature type="compositionally biased region" description="Polar residues" evidence="1">
    <location>
        <begin position="76"/>
        <end position="85"/>
    </location>
</feature>
<gene>
    <name evidence="2" type="ORF">B0H66DRAFT_630683</name>
</gene>
<protein>
    <recommendedName>
        <fullName evidence="4">Aminoglycoside phosphotransferase domain-containing protein</fullName>
    </recommendedName>
</protein>
<comment type="caution">
    <text evidence="2">The sequence shown here is derived from an EMBL/GenBank/DDBJ whole genome shotgun (WGS) entry which is preliminary data.</text>
</comment>
<dbReference type="Proteomes" id="UP001283341">
    <property type="component" value="Unassembled WGS sequence"/>
</dbReference>
<dbReference type="EMBL" id="JAUEDM010000007">
    <property type="protein sequence ID" value="KAK3314202.1"/>
    <property type="molecule type" value="Genomic_DNA"/>
</dbReference>
<proteinExistence type="predicted"/>
<feature type="region of interest" description="Disordered" evidence="1">
    <location>
        <begin position="28"/>
        <end position="85"/>
    </location>
</feature>
<reference evidence="2" key="1">
    <citation type="journal article" date="2023" name="Mol. Phylogenet. Evol.">
        <title>Genome-scale phylogeny and comparative genomics of the fungal order Sordariales.</title>
        <authorList>
            <person name="Hensen N."/>
            <person name="Bonometti L."/>
            <person name="Westerberg I."/>
            <person name="Brannstrom I.O."/>
            <person name="Guillou S."/>
            <person name="Cros-Aarteil S."/>
            <person name="Calhoun S."/>
            <person name="Haridas S."/>
            <person name="Kuo A."/>
            <person name="Mondo S."/>
            <person name="Pangilinan J."/>
            <person name="Riley R."/>
            <person name="LaButti K."/>
            <person name="Andreopoulos B."/>
            <person name="Lipzen A."/>
            <person name="Chen C."/>
            <person name="Yan M."/>
            <person name="Daum C."/>
            <person name="Ng V."/>
            <person name="Clum A."/>
            <person name="Steindorff A."/>
            <person name="Ohm R.A."/>
            <person name="Martin F."/>
            <person name="Silar P."/>
            <person name="Natvig D.O."/>
            <person name="Lalanne C."/>
            <person name="Gautier V."/>
            <person name="Ament-Velasquez S.L."/>
            <person name="Kruys A."/>
            <person name="Hutchinson M.I."/>
            <person name="Powell A.J."/>
            <person name="Barry K."/>
            <person name="Miller A.N."/>
            <person name="Grigoriev I.V."/>
            <person name="Debuchy R."/>
            <person name="Gladieux P."/>
            <person name="Hiltunen Thoren M."/>
            <person name="Johannesson H."/>
        </authorList>
    </citation>
    <scope>NUCLEOTIDE SEQUENCE</scope>
    <source>
        <strain evidence="2">CBS 118394</strain>
    </source>
</reference>
<name>A0AAE0HX53_9PEZI</name>
<organism evidence="2 3">
    <name type="scientific">Apodospora peruviana</name>
    <dbReference type="NCBI Taxonomy" id="516989"/>
    <lineage>
        <taxon>Eukaryota</taxon>
        <taxon>Fungi</taxon>
        <taxon>Dikarya</taxon>
        <taxon>Ascomycota</taxon>
        <taxon>Pezizomycotina</taxon>
        <taxon>Sordariomycetes</taxon>
        <taxon>Sordariomycetidae</taxon>
        <taxon>Sordariales</taxon>
        <taxon>Lasiosphaeriaceae</taxon>
        <taxon>Apodospora</taxon>
    </lineage>
</organism>
<reference evidence="2" key="2">
    <citation type="submission" date="2023-06" db="EMBL/GenBank/DDBJ databases">
        <authorList>
            <consortium name="Lawrence Berkeley National Laboratory"/>
            <person name="Haridas S."/>
            <person name="Hensen N."/>
            <person name="Bonometti L."/>
            <person name="Westerberg I."/>
            <person name="Brannstrom I.O."/>
            <person name="Guillou S."/>
            <person name="Cros-Aarteil S."/>
            <person name="Calhoun S."/>
            <person name="Kuo A."/>
            <person name="Mondo S."/>
            <person name="Pangilinan J."/>
            <person name="Riley R."/>
            <person name="Labutti K."/>
            <person name="Andreopoulos B."/>
            <person name="Lipzen A."/>
            <person name="Chen C."/>
            <person name="Yanf M."/>
            <person name="Daum C."/>
            <person name="Ng V."/>
            <person name="Clum A."/>
            <person name="Steindorff A."/>
            <person name="Ohm R."/>
            <person name="Martin F."/>
            <person name="Silar P."/>
            <person name="Natvig D."/>
            <person name="Lalanne C."/>
            <person name="Gautier V."/>
            <person name="Ament-Velasquez S.L."/>
            <person name="Kruys A."/>
            <person name="Hutchinson M.I."/>
            <person name="Powell A.J."/>
            <person name="Barry K."/>
            <person name="Miller A.N."/>
            <person name="Grigoriev I.V."/>
            <person name="Debuchy R."/>
            <person name="Gladieux P."/>
            <person name="Thoren M.H."/>
            <person name="Johannesson H."/>
        </authorList>
    </citation>
    <scope>NUCLEOTIDE SEQUENCE</scope>
    <source>
        <strain evidence="2">CBS 118394</strain>
    </source>
</reference>
<feature type="compositionally biased region" description="Acidic residues" evidence="1">
    <location>
        <begin position="320"/>
        <end position="329"/>
    </location>
</feature>
<evidence type="ECO:0000313" key="2">
    <source>
        <dbReference type="EMBL" id="KAK3314202.1"/>
    </source>
</evidence>
<evidence type="ECO:0000256" key="1">
    <source>
        <dbReference type="SAM" id="MobiDB-lite"/>
    </source>
</evidence>
<accession>A0AAE0HX53</accession>
<keyword evidence="3" id="KW-1185">Reference proteome</keyword>